<dbReference type="EMBL" id="LCFD01000008">
    <property type="protein sequence ID" value="KKS86586.1"/>
    <property type="molecule type" value="Genomic_DNA"/>
</dbReference>
<dbReference type="STRING" id="1618446.UV61_C0008G0039"/>
<evidence type="ECO:0000313" key="2">
    <source>
        <dbReference type="Proteomes" id="UP000034050"/>
    </source>
</evidence>
<organism evidence="1 2">
    <name type="scientific">Candidatus Gottesmanbacteria bacterium GW2011_GWB1_43_11</name>
    <dbReference type="NCBI Taxonomy" id="1618446"/>
    <lineage>
        <taxon>Bacteria</taxon>
        <taxon>Candidatus Gottesmaniibacteriota</taxon>
    </lineage>
</organism>
<dbReference type="AlphaFoldDB" id="A0A0G1EU75"/>
<sequence>MFTIVTHHTPDLDAITSVWLIKRFLPNWQDSQVKFVPAGKTLDDQIPETDAHVLHVDTGFGMLDHHQNDDDTCAAKKTYAYLRTQIDKKGKWSDEALERICDVVNFYDHFGEAKFKDATADYHAFDSVSIIDGLKFVFENDAGQNHKILETGFVMLDAIYKVMQEKVWAEEIIETDGIKFKSQWGKAIAFETLNDAVLKVSQKMGYVVSVRKDPKKGYVRIKGLPGTSVDFTRSYETLKQKDPQATWFLHSSKKILLNGTTKNPDMRPTKLSLDKIIEVLK</sequence>
<reference evidence="1 2" key="1">
    <citation type="journal article" date="2015" name="Nature">
        <title>rRNA introns, odd ribosomes, and small enigmatic genomes across a large radiation of phyla.</title>
        <authorList>
            <person name="Brown C.T."/>
            <person name="Hug L.A."/>
            <person name="Thomas B.C."/>
            <person name="Sharon I."/>
            <person name="Castelle C.J."/>
            <person name="Singh A."/>
            <person name="Wilkins M.J."/>
            <person name="Williams K.H."/>
            <person name="Banfield J.F."/>
        </authorList>
    </citation>
    <scope>NUCLEOTIDE SEQUENCE [LARGE SCALE GENOMIC DNA]</scope>
</reference>
<gene>
    <name evidence="1" type="ORF">UV61_C0008G0039</name>
</gene>
<name>A0A0G1EU75_9BACT</name>
<accession>A0A0G1EU75</accession>
<comment type="caution">
    <text evidence="1">The sequence shown here is derived from an EMBL/GenBank/DDBJ whole genome shotgun (WGS) entry which is preliminary data.</text>
</comment>
<dbReference type="InterPro" id="IPR038763">
    <property type="entry name" value="DHH_sf"/>
</dbReference>
<dbReference type="SUPFAM" id="SSF64182">
    <property type="entry name" value="DHH phosphoesterases"/>
    <property type="match status" value="1"/>
</dbReference>
<dbReference type="Proteomes" id="UP000034050">
    <property type="component" value="Unassembled WGS sequence"/>
</dbReference>
<proteinExistence type="predicted"/>
<protein>
    <submittedName>
        <fullName evidence="1">Uncharacterized protein</fullName>
    </submittedName>
</protein>
<evidence type="ECO:0000313" key="1">
    <source>
        <dbReference type="EMBL" id="KKS86586.1"/>
    </source>
</evidence>